<name>A0AAD7PKW5_QUISA</name>
<dbReference type="PANTHER" id="PTHR31650">
    <property type="entry name" value="O-ACYLTRANSFERASE (WSD1-LIKE) FAMILY PROTEIN"/>
    <property type="match status" value="1"/>
</dbReference>
<feature type="domain" description="O-acyltransferase WSD1 C-terminal" evidence="1">
    <location>
        <begin position="1"/>
        <end position="73"/>
    </location>
</feature>
<proteinExistence type="predicted"/>
<dbReference type="GO" id="GO:0008374">
    <property type="term" value="F:O-acyltransferase activity"/>
    <property type="evidence" value="ECO:0007669"/>
    <property type="project" value="InterPro"/>
</dbReference>
<evidence type="ECO:0000313" key="2">
    <source>
        <dbReference type="EMBL" id="KAJ7959338.1"/>
    </source>
</evidence>
<dbReference type="GO" id="GO:0019432">
    <property type="term" value="P:triglyceride biosynthetic process"/>
    <property type="evidence" value="ECO:0007669"/>
    <property type="project" value="TreeGrafter"/>
</dbReference>
<keyword evidence="3" id="KW-1185">Reference proteome</keyword>
<dbReference type="Proteomes" id="UP001163823">
    <property type="component" value="Chromosome 8"/>
</dbReference>
<evidence type="ECO:0000259" key="1">
    <source>
        <dbReference type="Pfam" id="PF06974"/>
    </source>
</evidence>
<dbReference type="EMBL" id="JARAOO010000008">
    <property type="protein sequence ID" value="KAJ7959338.1"/>
    <property type="molecule type" value="Genomic_DNA"/>
</dbReference>
<gene>
    <name evidence="2" type="ORF">O6P43_019930</name>
</gene>
<dbReference type="Pfam" id="PF06974">
    <property type="entry name" value="WS_DGAT_C"/>
    <property type="match status" value="1"/>
</dbReference>
<dbReference type="AlphaFoldDB" id="A0AAD7PKW5"/>
<dbReference type="InterPro" id="IPR045034">
    <property type="entry name" value="O-acyltransferase_WSD1-like"/>
</dbReference>
<protein>
    <submittedName>
        <fullName evidence="2">O-acyltransferase WSD1-like</fullName>
    </submittedName>
</protein>
<sequence length="87" mass="9731">MSFSNVVRPKEEISLYGHPVAYIAPSVYGLPQALVIHYQTYVNKMTISMAIDPNDILNPHCLCDDLEESLQLIRDAVTKKGLLDDVV</sequence>
<evidence type="ECO:0000313" key="3">
    <source>
        <dbReference type="Proteomes" id="UP001163823"/>
    </source>
</evidence>
<reference evidence="2" key="1">
    <citation type="journal article" date="2023" name="Science">
        <title>Elucidation of the pathway for biosynthesis of saponin adjuvants from the soapbark tree.</title>
        <authorList>
            <person name="Reed J."/>
            <person name="Orme A."/>
            <person name="El-Demerdash A."/>
            <person name="Owen C."/>
            <person name="Martin L.B.B."/>
            <person name="Misra R.C."/>
            <person name="Kikuchi S."/>
            <person name="Rejzek M."/>
            <person name="Martin A.C."/>
            <person name="Harkess A."/>
            <person name="Leebens-Mack J."/>
            <person name="Louveau T."/>
            <person name="Stephenson M.J."/>
            <person name="Osbourn A."/>
        </authorList>
    </citation>
    <scope>NUCLEOTIDE SEQUENCE</scope>
    <source>
        <strain evidence="2">S10</strain>
    </source>
</reference>
<accession>A0AAD7PKW5</accession>
<organism evidence="2 3">
    <name type="scientific">Quillaja saponaria</name>
    <name type="common">Soap bark tree</name>
    <dbReference type="NCBI Taxonomy" id="32244"/>
    <lineage>
        <taxon>Eukaryota</taxon>
        <taxon>Viridiplantae</taxon>
        <taxon>Streptophyta</taxon>
        <taxon>Embryophyta</taxon>
        <taxon>Tracheophyta</taxon>
        <taxon>Spermatophyta</taxon>
        <taxon>Magnoliopsida</taxon>
        <taxon>eudicotyledons</taxon>
        <taxon>Gunneridae</taxon>
        <taxon>Pentapetalae</taxon>
        <taxon>rosids</taxon>
        <taxon>fabids</taxon>
        <taxon>Fabales</taxon>
        <taxon>Quillajaceae</taxon>
        <taxon>Quillaja</taxon>
    </lineage>
</organism>
<dbReference type="KEGG" id="qsa:O6P43_019930"/>
<dbReference type="PANTHER" id="PTHR31650:SF1">
    <property type="entry name" value="WAX ESTER SYNTHASE_DIACYLGLYCEROL ACYLTRANSFERASE 4-RELATED"/>
    <property type="match status" value="1"/>
</dbReference>
<dbReference type="InterPro" id="IPR009721">
    <property type="entry name" value="O-acyltransferase_WSD1_C"/>
</dbReference>
<dbReference type="GO" id="GO:0005886">
    <property type="term" value="C:plasma membrane"/>
    <property type="evidence" value="ECO:0007669"/>
    <property type="project" value="TreeGrafter"/>
</dbReference>
<comment type="caution">
    <text evidence="2">The sequence shown here is derived from an EMBL/GenBank/DDBJ whole genome shotgun (WGS) entry which is preliminary data.</text>
</comment>